<name>A0ABZ2LLU2_9BACT</name>
<dbReference type="PROSITE" id="PS00109">
    <property type="entry name" value="PROTEIN_KINASE_TYR"/>
    <property type="match status" value="1"/>
</dbReference>
<evidence type="ECO:0000256" key="1">
    <source>
        <dbReference type="ARBA" id="ARBA00004300"/>
    </source>
</evidence>
<evidence type="ECO:0000256" key="8">
    <source>
        <dbReference type="ARBA" id="ARBA00023212"/>
    </source>
</evidence>
<reference evidence="11 12" key="1">
    <citation type="submission" date="2021-12" db="EMBL/GenBank/DDBJ databases">
        <title>Discovery of the Pendulisporaceae a myxobacterial family with distinct sporulation behavior and unique specialized metabolism.</title>
        <authorList>
            <person name="Garcia R."/>
            <person name="Popoff A."/>
            <person name="Bader C.D."/>
            <person name="Loehr J."/>
            <person name="Walesch S."/>
            <person name="Walt C."/>
            <person name="Boldt J."/>
            <person name="Bunk B."/>
            <person name="Haeckl F.J.F.P.J."/>
            <person name="Gunesch A.P."/>
            <person name="Birkelbach J."/>
            <person name="Nuebel U."/>
            <person name="Pietschmann T."/>
            <person name="Bach T."/>
            <person name="Mueller R."/>
        </authorList>
    </citation>
    <scope>NUCLEOTIDE SEQUENCE [LARGE SCALE GENOMIC DNA]</scope>
    <source>
        <strain evidence="11 12">MSr11954</strain>
    </source>
</reference>
<organism evidence="11 12">
    <name type="scientific">Pendulispora albinea</name>
    <dbReference type="NCBI Taxonomy" id="2741071"/>
    <lineage>
        <taxon>Bacteria</taxon>
        <taxon>Pseudomonadati</taxon>
        <taxon>Myxococcota</taxon>
        <taxon>Myxococcia</taxon>
        <taxon>Myxococcales</taxon>
        <taxon>Sorangiineae</taxon>
        <taxon>Pendulisporaceae</taxon>
        <taxon>Pendulispora</taxon>
    </lineage>
</organism>
<dbReference type="GO" id="GO:0004674">
    <property type="term" value="F:protein serine/threonine kinase activity"/>
    <property type="evidence" value="ECO:0007669"/>
    <property type="project" value="UniProtKB-KW"/>
</dbReference>
<dbReference type="PROSITE" id="PS50011">
    <property type="entry name" value="PROTEIN_KINASE_DOM"/>
    <property type="match status" value="1"/>
</dbReference>
<feature type="region of interest" description="Disordered" evidence="9">
    <location>
        <begin position="452"/>
        <end position="594"/>
    </location>
</feature>
<evidence type="ECO:0000256" key="6">
    <source>
        <dbReference type="ARBA" id="ARBA00022777"/>
    </source>
</evidence>
<keyword evidence="4" id="KW-0808">Transferase</keyword>
<dbReference type="PANTHER" id="PTHR43289">
    <property type="entry name" value="MITOGEN-ACTIVATED PROTEIN KINASE KINASE KINASE 20-RELATED"/>
    <property type="match status" value="1"/>
</dbReference>
<evidence type="ECO:0000256" key="2">
    <source>
        <dbReference type="ARBA" id="ARBA00004647"/>
    </source>
</evidence>
<gene>
    <name evidence="11" type="ORF">LZC94_29030</name>
</gene>
<comment type="subcellular location">
    <subcellularLocation>
        <location evidence="1">Cytoplasm</location>
        <location evidence="1">Cytoskeleton</location>
        <location evidence="1">Microtubule organizing center</location>
        <location evidence="1">Centrosome</location>
    </subcellularLocation>
    <subcellularLocation>
        <location evidence="2">Cytoplasm</location>
        <location evidence="2">Cytoskeleton</location>
        <location evidence="2">Spindle pole</location>
    </subcellularLocation>
</comment>
<evidence type="ECO:0000256" key="5">
    <source>
        <dbReference type="ARBA" id="ARBA00022741"/>
    </source>
</evidence>
<dbReference type="PANTHER" id="PTHR43289:SF6">
    <property type="entry name" value="SERINE_THREONINE-PROTEIN KINASE NEKL-3"/>
    <property type="match status" value="1"/>
</dbReference>
<dbReference type="InterPro" id="IPR001245">
    <property type="entry name" value="Ser-Thr/Tyr_kinase_cat_dom"/>
</dbReference>
<dbReference type="InterPro" id="IPR000719">
    <property type="entry name" value="Prot_kinase_dom"/>
</dbReference>
<dbReference type="InterPro" id="IPR011009">
    <property type="entry name" value="Kinase-like_dom_sf"/>
</dbReference>
<keyword evidence="8" id="KW-0963">Cytoplasm</keyword>
<feature type="compositionally biased region" description="Low complexity" evidence="9">
    <location>
        <begin position="372"/>
        <end position="391"/>
    </location>
</feature>
<evidence type="ECO:0000256" key="4">
    <source>
        <dbReference type="ARBA" id="ARBA00022679"/>
    </source>
</evidence>
<dbReference type="CDD" id="cd14014">
    <property type="entry name" value="STKc_PknB_like"/>
    <property type="match status" value="1"/>
</dbReference>
<evidence type="ECO:0000313" key="12">
    <source>
        <dbReference type="Proteomes" id="UP001370348"/>
    </source>
</evidence>
<proteinExistence type="inferred from homology"/>
<feature type="region of interest" description="Disordered" evidence="9">
    <location>
        <begin position="93"/>
        <end position="128"/>
    </location>
</feature>
<dbReference type="Proteomes" id="UP001370348">
    <property type="component" value="Chromosome"/>
</dbReference>
<feature type="compositionally biased region" description="Low complexity" evidence="9">
    <location>
        <begin position="570"/>
        <end position="585"/>
    </location>
</feature>
<feature type="compositionally biased region" description="Basic and acidic residues" evidence="9">
    <location>
        <begin position="476"/>
        <end position="487"/>
    </location>
</feature>
<feature type="domain" description="Protein kinase" evidence="10">
    <location>
        <begin position="1"/>
        <end position="324"/>
    </location>
</feature>
<dbReference type="Pfam" id="PF07714">
    <property type="entry name" value="PK_Tyr_Ser-Thr"/>
    <property type="match status" value="1"/>
</dbReference>
<dbReference type="Gene3D" id="3.30.200.20">
    <property type="entry name" value="Phosphorylase Kinase, domain 1"/>
    <property type="match status" value="1"/>
</dbReference>
<dbReference type="Gene3D" id="1.10.510.10">
    <property type="entry name" value="Transferase(Phosphotransferase) domain 1"/>
    <property type="match status" value="1"/>
</dbReference>
<evidence type="ECO:0000256" key="9">
    <source>
        <dbReference type="SAM" id="MobiDB-lite"/>
    </source>
</evidence>
<dbReference type="SUPFAM" id="SSF56112">
    <property type="entry name" value="Protein kinase-like (PK-like)"/>
    <property type="match status" value="1"/>
</dbReference>
<feature type="compositionally biased region" description="Low complexity" evidence="9">
    <location>
        <begin position="542"/>
        <end position="559"/>
    </location>
</feature>
<evidence type="ECO:0000256" key="3">
    <source>
        <dbReference type="ARBA" id="ARBA00010886"/>
    </source>
</evidence>
<evidence type="ECO:0000313" key="11">
    <source>
        <dbReference type="EMBL" id="WXB11888.1"/>
    </source>
</evidence>
<keyword evidence="7" id="KW-0067">ATP-binding</keyword>
<evidence type="ECO:0000256" key="7">
    <source>
        <dbReference type="ARBA" id="ARBA00022840"/>
    </source>
</evidence>
<accession>A0ABZ2LLU2</accession>
<dbReference type="InterPro" id="IPR008266">
    <property type="entry name" value="Tyr_kinase_AS"/>
</dbReference>
<evidence type="ECO:0000259" key="10">
    <source>
        <dbReference type="PROSITE" id="PS50011"/>
    </source>
</evidence>
<keyword evidence="8" id="KW-0206">Cytoskeleton</keyword>
<dbReference type="EMBL" id="CP089984">
    <property type="protein sequence ID" value="WXB11888.1"/>
    <property type="molecule type" value="Genomic_DNA"/>
</dbReference>
<feature type="region of interest" description="Disordered" evidence="9">
    <location>
        <begin position="372"/>
        <end position="394"/>
    </location>
</feature>
<sequence length="594" mass="62492">MSRVYVAVIRGPGHFNKLQVIKRLLPTLASDPDFRQMFLDEARLSARLNHSNIVQINEVGFDGAHYFMAMEYLEGQTLDAIVRRTQAAAAAPVTSTTSATLTAPAGSDASAASASPAPPVASVGPVPSAPPVPSVPPVTIGTQTGPGAGFTVAMHLRILADVAAGLHYAHELSDIDGRPLQIVHRDVSPHNVFITYAGQVKVLDFGIAKAADSSHQTRTGVIKGKCAYMAPEQFQGKGGIDRRADIFALGVMVWQAITRTRLWKGLSDMEIYSRVSAGEIPSPLSVDPHLHPQLVSICERALAPDRENRYRTAAELAEAIDAYLDTLSTPRGSRDIGRCVSELFADSHAEVTRAIENELRKQETNSAEIPIFIDPHAPPADDASPPRLAPANDSSEGRLAVGFLDRASFEPPSRAKKTSRARRALQASVVLAALLAAGAMVMHFVRKKPLPDPGVASASAQVSASAPAQVSAQAAKPEERDPERDGAVSETAAPVVAPEARPPVVPEGPSAPQARPAPHVRSAPITRPAQPNRPAIRRVGGSPKSTASPPAAASAPSATVELPPPPASTAPPASAAPPVSSSSKPPLDRDPWHP</sequence>
<keyword evidence="11" id="KW-0723">Serine/threonine-protein kinase</keyword>
<comment type="similarity">
    <text evidence="3">Belongs to the protein kinase superfamily. NEK Ser/Thr protein kinase family. NIMA subfamily.</text>
</comment>
<keyword evidence="5" id="KW-0547">Nucleotide-binding</keyword>
<protein>
    <submittedName>
        <fullName evidence="11">Serine/threonine protein kinase</fullName>
    </submittedName>
</protein>
<feature type="compositionally biased region" description="Low complexity" evidence="9">
    <location>
        <begin position="93"/>
        <end position="126"/>
    </location>
</feature>
<keyword evidence="6 11" id="KW-0418">Kinase</keyword>
<keyword evidence="12" id="KW-1185">Reference proteome</keyword>
<feature type="compositionally biased region" description="Low complexity" evidence="9">
    <location>
        <begin position="488"/>
        <end position="499"/>
    </location>
</feature>
<feature type="compositionally biased region" description="Low complexity" evidence="9">
    <location>
        <begin position="455"/>
        <end position="475"/>
    </location>
</feature>